<accession>A0ABP8I863</accession>
<keyword evidence="2" id="KW-1185">Reference proteome</keyword>
<proteinExistence type="predicted"/>
<evidence type="ECO:0000313" key="2">
    <source>
        <dbReference type="Proteomes" id="UP001501294"/>
    </source>
</evidence>
<gene>
    <name evidence="1" type="ORF">GCM10023150_21610</name>
</gene>
<dbReference type="Proteomes" id="UP001501294">
    <property type="component" value="Unassembled WGS sequence"/>
</dbReference>
<name>A0ABP8I863_9GAMM</name>
<reference evidence="2" key="1">
    <citation type="journal article" date="2019" name="Int. J. Syst. Evol. Microbiol.">
        <title>The Global Catalogue of Microorganisms (GCM) 10K type strain sequencing project: providing services to taxonomists for standard genome sequencing and annotation.</title>
        <authorList>
            <consortium name="The Broad Institute Genomics Platform"/>
            <consortium name="The Broad Institute Genome Sequencing Center for Infectious Disease"/>
            <person name="Wu L."/>
            <person name="Ma J."/>
        </authorList>
    </citation>
    <scope>NUCLEOTIDE SEQUENCE [LARGE SCALE GENOMIC DNA]</scope>
    <source>
        <strain evidence="2">JCM 17727</strain>
    </source>
</reference>
<evidence type="ECO:0000313" key="1">
    <source>
        <dbReference type="EMBL" id="GAA4353213.1"/>
    </source>
</evidence>
<comment type="caution">
    <text evidence="1">The sequence shown here is derived from an EMBL/GenBank/DDBJ whole genome shotgun (WGS) entry which is preliminary data.</text>
</comment>
<protein>
    <recommendedName>
        <fullName evidence="3">DUF2059 domain-containing protein</fullName>
    </recommendedName>
</protein>
<evidence type="ECO:0008006" key="3">
    <source>
        <dbReference type="Google" id="ProtNLM"/>
    </source>
</evidence>
<organism evidence="1 2">
    <name type="scientific">Kangiella taiwanensis</name>
    <dbReference type="NCBI Taxonomy" id="1079179"/>
    <lineage>
        <taxon>Bacteria</taxon>
        <taxon>Pseudomonadati</taxon>
        <taxon>Pseudomonadota</taxon>
        <taxon>Gammaproteobacteria</taxon>
        <taxon>Kangiellales</taxon>
        <taxon>Kangiellaceae</taxon>
        <taxon>Kangiella</taxon>
    </lineage>
</organism>
<sequence>MLKAFLITSVFVLTTLCQQAKGQQVKVDCNLSPKNIERLLKDNPSSISKSCFENDQNVASIITQLTFEYENPAAAATFFSLSQLPEDKRSILPSKLISAFHKDVLVRRSQGSFKQPGSCEQVRQKLKLYQLVSEKLNLSRTTVWEDFHLIQAYYHQLLGHKSEAESVIDTIFEQIPISELPDLNLLSDIGYELTDYQLSFYLKFFDNRRNIERLSKDKSQQGLYEAVLKERAMYKQQLKAASKPSKTIRCK</sequence>
<dbReference type="EMBL" id="BAABFU010000003">
    <property type="protein sequence ID" value="GAA4353213.1"/>
    <property type="molecule type" value="Genomic_DNA"/>
</dbReference>